<name>A0A844Z8X7_9SPHN</name>
<evidence type="ECO:0000259" key="8">
    <source>
        <dbReference type="Pfam" id="PF16901"/>
    </source>
</evidence>
<dbReference type="GO" id="GO:0009331">
    <property type="term" value="C:glycerol-3-phosphate dehydrogenase (FAD) complex"/>
    <property type="evidence" value="ECO:0007669"/>
    <property type="project" value="UniProtKB-UniRule"/>
</dbReference>
<evidence type="ECO:0000259" key="7">
    <source>
        <dbReference type="Pfam" id="PF01266"/>
    </source>
</evidence>
<dbReference type="Gene3D" id="1.10.8.870">
    <property type="entry name" value="Alpha-glycerophosphate oxidase, cap domain"/>
    <property type="match status" value="1"/>
</dbReference>
<comment type="catalytic activity">
    <reaction evidence="6">
        <text>a quinone + sn-glycerol 3-phosphate = dihydroxyacetone phosphate + a quinol</text>
        <dbReference type="Rhea" id="RHEA:18977"/>
        <dbReference type="ChEBI" id="CHEBI:24646"/>
        <dbReference type="ChEBI" id="CHEBI:57597"/>
        <dbReference type="ChEBI" id="CHEBI:57642"/>
        <dbReference type="ChEBI" id="CHEBI:132124"/>
        <dbReference type="EC" id="1.1.5.3"/>
    </reaction>
</comment>
<evidence type="ECO:0000256" key="4">
    <source>
        <dbReference type="ARBA" id="ARBA00022827"/>
    </source>
</evidence>
<dbReference type="EC" id="1.1.5.3" evidence="6"/>
<dbReference type="OrthoDB" id="9766796at2"/>
<dbReference type="Gene3D" id="3.50.50.60">
    <property type="entry name" value="FAD/NAD(P)-binding domain"/>
    <property type="match status" value="1"/>
</dbReference>
<dbReference type="PANTHER" id="PTHR11985">
    <property type="entry name" value="GLYCEROL-3-PHOSPHATE DEHYDROGENASE"/>
    <property type="match status" value="1"/>
</dbReference>
<dbReference type="NCBIfam" id="NF009906">
    <property type="entry name" value="PRK13369.1"/>
    <property type="match status" value="1"/>
</dbReference>
<dbReference type="InterPro" id="IPR006076">
    <property type="entry name" value="FAD-dep_OxRdtase"/>
</dbReference>
<dbReference type="PROSITE" id="PS00977">
    <property type="entry name" value="FAD_G3PDH_1"/>
    <property type="match status" value="1"/>
</dbReference>
<dbReference type="NCBIfam" id="NF008899">
    <property type="entry name" value="PRK12266.1"/>
    <property type="match status" value="1"/>
</dbReference>
<evidence type="ECO:0000313" key="10">
    <source>
        <dbReference type="Proteomes" id="UP000460290"/>
    </source>
</evidence>
<feature type="domain" description="FAD dependent oxidoreductase" evidence="7">
    <location>
        <begin position="8"/>
        <end position="328"/>
    </location>
</feature>
<comment type="cofactor">
    <cofactor evidence="1 6">
        <name>FAD</name>
        <dbReference type="ChEBI" id="CHEBI:57692"/>
    </cofactor>
</comment>
<feature type="domain" description="Alpha-glycerophosphate oxidase C-terminal" evidence="8">
    <location>
        <begin position="386"/>
        <end position="491"/>
    </location>
</feature>
<evidence type="ECO:0000256" key="1">
    <source>
        <dbReference type="ARBA" id="ARBA00001974"/>
    </source>
</evidence>
<dbReference type="GO" id="GO:0046168">
    <property type="term" value="P:glycerol-3-phosphate catabolic process"/>
    <property type="evidence" value="ECO:0007669"/>
    <property type="project" value="TreeGrafter"/>
</dbReference>
<dbReference type="SUPFAM" id="SSF51905">
    <property type="entry name" value="FAD/NAD(P)-binding domain"/>
    <property type="match status" value="1"/>
</dbReference>
<evidence type="ECO:0000313" key="9">
    <source>
        <dbReference type="EMBL" id="MXO84268.1"/>
    </source>
</evidence>
<dbReference type="InterPro" id="IPR031656">
    <property type="entry name" value="DAO_C"/>
</dbReference>
<dbReference type="EMBL" id="WTYZ01000001">
    <property type="protein sequence ID" value="MXO84268.1"/>
    <property type="molecule type" value="Genomic_DNA"/>
</dbReference>
<dbReference type="RefSeq" id="WP_160614523.1">
    <property type="nucleotide sequence ID" value="NZ_JAUFQM010000001.1"/>
</dbReference>
<keyword evidence="10" id="KW-1185">Reference proteome</keyword>
<reference evidence="9 10" key="1">
    <citation type="submission" date="2019-12" db="EMBL/GenBank/DDBJ databases">
        <title>Genomic-based taxomic classification of the family Erythrobacteraceae.</title>
        <authorList>
            <person name="Xu L."/>
        </authorList>
    </citation>
    <scope>NUCLEOTIDE SEQUENCE [LARGE SCALE GENOMIC DNA]</scope>
    <source>
        <strain evidence="9 10">KCTC 42006</strain>
    </source>
</reference>
<evidence type="ECO:0000256" key="2">
    <source>
        <dbReference type="ARBA" id="ARBA00007330"/>
    </source>
</evidence>
<proteinExistence type="inferred from homology"/>
<keyword evidence="4" id="KW-0274">FAD</keyword>
<dbReference type="Gene3D" id="6.10.250.1890">
    <property type="match status" value="1"/>
</dbReference>
<evidence type="ECO:0000256" key="6">
    <source>
        <dbReference type="RuleBase" id="RU361217"/>
    </source>
</evidence>
<keyword evidence="3 6" id="KW-0285">Flavoprotein</keyword>
<dbReference type="Gene3D" id="3.30.9.10">
    <property type="entry name" value="D-Amino Acid Oxidase, subunit A, domain 2"/>
    <property type="match status" value="1"/>
</dbReference>
<comment type="caution">
    <text evidence="9">The sequence shown here is derived from an EMBL/GenBank/DDBJ whole genome shotgun (WGS) entry which is preliminary data.</text>
</comment>
<dbReference type="InterPro" id="IPR000447">
    <property type="entry name" value="G3P_DH_FAD-dep"/>
</dbReference>
<protein>
    <recommendedName>
        <fullName evidence="6">Glycerol-3-phosphate dehydrogenase</fullName>
        <ecNumber evidence="6">1.1.5.3</ecNumber>
    </recommendedName>
</protein>
<dbReference type="Pfam" id="PF16901">
    <property type="entry name" value="DAO_C"/>
    <property type="match status" value="1"/>
</dbReference>
<dbReference type="Pfam" id="PF01266">
    <property type="entry name" value="DAO"/>
    <property type="match status" value="1"/>
</dbReference>
<organism evidence="9 10">
    <name type="scientific">Pontixanthobacter aestiaquae</name>
    <dbReference type="NCBI Taxonomy" id="1509367"/>
    <lineage>
        <taxon>Bacteria</taxon>
        <taxon>Pseudomonadati</taxon>
        <taxon>Pseudomonadota</taxon>
        <taxon>Alphaproteobacteria</taxon>
        <taxon>Sphingomonadales</taxon>
        <taxon>Erythrobacteraceae</taxon>
        <taxon>Pontixanthobacter</taxon>
    </lineage>
</organism>
<evidence type="ECO:0000256" key="5">
    <source>
        <dbReference type="ARBA" id="ARBA00023002"/>
    </source>
</evidence>
<dbReference type="InterPro" id="IPR038299">
    <property type="entry name" value="DAO_C_sf"/>
</dbReference>
<gene>
    <name evidence="9" type="ORF">GRI35_12900</name>
</gene>
<dbReference type="PRINTS" id="PR01001">
    <property type="entry name" value="FADG3PDH"/>
</dbReference>
<dbReference type="Proteomes" id="UP000460290">
    <property type="component" value="Unassembled WGS sequence"/>
</dbReference>
<dbReference type="PROSITE" id="PS00978">
    <property type="entry name" value="FAD_G3PDH_2"/>
    <property type="match status" value="1"/>
</dbReference>
<dbReference type="InterPro" id="IPR036188">
    <property type="entry name" value="FAD/NAD-bd_sf"/>
</dbReference>
<dbReference type="GO" id="GO:0004368">
    <property type="term" value="F:glycerol-3-phosphate dehydrogenase (quinone) activity"/>
    <property type="evidence" value="ECO:0007669"/>
    <property type="project" value="UniProtKB-EC"/>
</dbReference>
<dbReference type="PANTHER" id="PTHR11985:SF15">
    <property type="entry name" value="GLYCEROL-3-PHOSPHATE DEHYDROGENASE, MITOCHONDRIAL"/>
    <property type="match status" value="1"/>
</dbReference>
<evidence type="ECO:0000256" key="3">
    <source>
        <dbReference type="ARBA" id="ARBA00022630"/>
    </source>
</evidence>
<keyword evidence="5 6" id="KW-0560">Oxidoreductase</keyword>
<dbReference type="AlphaFoldDB" id="A0A844Z8X7"/>
<comment type="similarity">
    <text evidence="2 6">Belongs to the FAD-dependent glycerol-3-phosphate dehydrogenase family.</text>
</comment>
<sequence>MSEDTPYDLLVIGGGINGVGIARDAAGRGAKVLLCEKDDLASHTSSASTKLVHGGLRYLEHYEFRLVRESLIERERLLGMAPHIIWPLRFVLPHDKGLRPSWLLRLGLFLYDHIGGRKLLPATKTLDLRAAPHGDVLEERLIKGFEYSDCWVEDARLVVLNAMDAARRGADIRTRTECVSLDRSGQVWLADLKDEHGKTQRISARTVVNAAGPWVDNVLGKAMPEKQHQNLRLVKGSHLIFPKLFDHDQAYIFQNKDDRIVFAIPYEREFTLVGTTDVAFKGDANTIEISDDESAYICDAINEYLKVDVAPDQAIWSYSGVRPLYDDQSRNNSTVTRDYVFELDNPEGAPPILSIFGGKITTYRKLAEHALHKLPMPWLETKQAWTAGAGLPGGEIHVDKFNAFVSDMQSRYDWCAADVMFRLCRAYGTLLFDVIGDATNWAAMGEDFGAGLTEAEVEYLIEHEFAQTADDVLWRRSKLGLHMDDEERKSLESWFAKRGAVRVA</sequence>
<accession>A0A844Z8X7</accession>